<dbReference type="OrthoDB" id="4092340at2759"/>
<accession>A0A9P7NBJ7</accession>
<sequence>MDAGGLAQMSSNSFNSAHGLPLPSAGLSSRRGGQNIKPLSFDAIKQGNTTKDSGAPTPRTSRSHLLAGLRTAPKSATATSFGPISPAPNVTSRHHARRSMAANLHGYGQDNAYHSAPKTAMPQYGIQQQASYPHMIGGAQYTVDQVLAPPELAMDNQVQEYMDPNLYAQLVATNMYLAQQQQRLQQQLRDVQEAAQQFQQLNLNNAQLTQQQMALYEQQQQLRNMQQQLGVQAAMTQGQQVYYSPVTGQYYVDTSSANAAQTNPTYSSFAEQQPLSPALNSGYLQQQQQQQQQQNAQNVQHTQYAQQLYQASQQGTPRVQVSPPPENYHQSVYSSPSPPKRHDSPSEVTPLPPPSANAFRRGHKKLASSVATSVNGTLSVVGAATADAPPSAGPKSASFPLTPLTGGYGPGQARAGEHPVRQPRGPPSLDELKSKPTAKHEGSKNFAARTRRSAVHNLVRAGLERRKGTSSSTGSMSPVSETAEGSYSPTTDNESDSGRSGSGSLIGEEECGSSRTSASGSWGAIGSDRPTSCSMVCPILDDSGSGKGSVNGNHQMPLSEVENSSFANVFKNSSTRAAKDQDAGVAPRKAPRLVLTSVEKRKATPVA</sequence>
<dbReference type="EMBL" id="SRPW01000787">
    <property type="protein sequence ID" value="KAG6012071.1"/>
    <property type="molecule type" value="Genomic_DNA"/>
</dbReference>
<feature type="compositionally biased region" description="Polar residues" evidence="2">
    <location>
        <begin position="483"/>
        <end position="503"/>
    </location>
</feature>
<evidence type="ECO:0000313" key="4">
    <source>
        <dbReference type="Proteomes" id="UP000748025"/>
    </source>
</evidence>
<feature type="region of interest" description="Disordered" evidence="2">
    <location>
        <begin position="1"/>
        <end position="96"/>
    </location>
</feature>
<feature type="region of interest" description="Disordered" evidence="2">
    <location>
        <begin position="386"/>
        <end position="530"/>
    </location>
</feature>
<name>A0A9P7NBJ7_9HYPO</name>
<dbReference type="AlphaFoldDB" id="A0A9P7NBJ7"/>
<reference evidence="3" key="1">
    <citation type="journal article" date="2020" name="bioRxiv">
        <title>Whole genome comparisons of ergot fungi reveals the divergence and evolution of species within the genus Claviceps are the result of varying mechanisms driving genome evolution and host range expansion.</title>
        <authorList>
            <person name="Wyka S.A."/>
            <person name="Mondo S.J."/>
            <person name="Liu M."/>
            <person name="Dettman J."/>
            <person name="Nalam V."/>
            <person name="Broders K.D."/>
        </authorList>
    </citation>
    <scope>NUCLEOTIDE SEQUENCE</scope>
    <source>
        <strain evidence="3">CCC 602</strain>
    </source>
</reference>
<keyword evidence="4" id="KW-1185">Reference proteome</keyword>
<feature type="region of interest" description="Disordered" evidence="2">
    <location>
        <begin position="309"/>
        <end position="359"/>
    </location>
</feature>
<gene>
    <name evidence="3" type="ORF">E4U43_007954</name>
</gene>
<organism evidence="3 4">
    <name type="scientific">Claviceps pusilla</name>
    <dbReference type="NCBI Taxonomy" id="123648"/>
    <lineage>
        <taxon>Eukaryota</taxon>
        <taxon>Fungi</taxon>
        <taxon>Dikarya</taxon>
        <taxon>Ascomycota</taxon>
        <taxon>Pezizomycotina</taxon>
        <taxon>Sordariomycetes</taxon>
        <taxon>Hypocreomycetidae</taxon>
        <taxon>Hypocreales</taxon>
        <taxon>Clavicipitaceae</taxon>
        <taxon>Claviceps</taxon>
    </lineage>
</organism>
<evidence type="ECO:0000313" key="3">
    <source>
        <dbReference type="EMBL" id="KAG6012071.1"/>
    </source>
</evidence>
<feature type="compositionally biased region" description="Basic and acidic residues" evidence="2">
    <location>
        <begin position="430"/>
        <end position="443"/>
    </location>
</feature>
<evidence type="ECO:0000256" key="2">
    <source>
        <dbReference type="SAM" id="MobiDB-lite"/>
    </source>
</evidence>
<keyword evidence="1" id="KW-0175">Coiled coil</keyword>
<proteinExistence type="predicted"/>
<comment type="caution">
    <text evidence="3">The sequence shown here is derived from an EMBL/GenBank/DDBJ whole genome shotgun (WGS) entry which is preliminary data.</text>
</comment>
<dbReference type="Proteomes" id="UP000748025">
    <property type="component" value="Unassembled WGS sequence"/>
</dbReference>
<feature type="coiled-coil region" evidence="1">
    <location>
        <begin position="177"/>
        <end position="228"/>
    </location>
</feature>
<feature type="compositionally biased region" description="Low complexity" evidence="2">
    <location>
        <begin position="469"/>
        <end position="482"/>
    </location>
</feature>
<evidence type="ECO:0000256" key="1">
    <source>
        <dbReference type="SAM" id="Coils"/>
    </source>
</evidence>
<protein>
    <submittedName>
        <fullName evidence="3">Uncharacterized protein</fullName>
    </submittedName>
</protein>